<gene>
    <name evidence="1" type="ORF">ERJ67_08290</name>
</gene>
<evidence type="ECO:0000313" key="1">
    <source>
        <dbReference type="EMBL" id="TGG91237.1"/>
    </source>
</evidence>
<accession>A0A524RM32</accession>
<keyword evidence="1" id="KW-0808">Transferase</keyword>
<sequence>MFTLNKVVPWGRSFEEYQAMFAISDADLAGRILGCGDGPAGFNAVGTRRGATIISCDPIYRWEASDLRSRIDHTYATVMEQTRQNQHEFVWGAIPSIEILGQTRMAAMELFLSDYPGGCAEGRYVAAELPTLPFHDEQFDLALCSHFLFLYSNQLDQAFHQAAVLELCRVAREVRVFPLLALGGAPSPHLEGSIARLRQAGLGVAIERVPYEFQRGGNEMLRVRLS</sequence>
<dbReference type="Proteomes" id="UP000317990">
    <property type="component" value="Unassembled WGS sequence"/>
</dbReference>
<organism evidence="1 2">
    <name type="scientific">Aphanocapsa feldmannii 277cV</name>
    <dbReference type="NCBI Taxonomy" id="2507553"/>
    <lineage>
        <taxon>Bacteria</taxon>
        <taxon>Bacillati</taxon>
        <taxon>Cyanobacteriota</taxon>
        <taxon>Cyanophyceae</taxon>
        <taxon>Oscillatoriophycideae</taxon>
        <taxon>Chroococcales</taxon>
        <taxon>Microcystaceae</taxon>
        <taxon>Aphanocapsa</taxon>
    </lineage>
</organism>
<dbReference type="EMBL" id="SRMO01000080">
    <property type="protein sequence ID" value="TGG91237.1"/>
    <property type="molecule type" value="Genomic_DNA"/>
</dbReference>
<reference evidence="1 2" key="1">
    <citation type="journal article" date="2019" name="mSystems">
        <title>Life at home and on the roam: Genomic adaptions reflect the dual lifestyle of an intracellular, facultative symbiont.</title>
        <authorList>
            <person name="Burgsdorf I."/>
        </authorList>
    </citation>
    <scope>NUCLEOTIDE SEQUENCE [LARGE SCALE GENOMIC DNA]</scope>
    <source>
        <strain evidence="1">277cV</strain>
    </source>
</reference>
<comment type="caution">
    <text evidence="1">The sequence shown here is derived from an EMBL/GenBank/DDBJ whole genome shotgun (WGS) entry which is preliminary data.</text>
</comment>
<dbReference type="GO" id="GO:0008168">
    <property type="term" value="F:methyltransferase activity"/>
    <property type="evidence" value="ECO:0007669"/>
    <property type="project" value="UniProtKB-KW"/>
</dbReference>
<name>A0A524RM32_9CHRO</name>
<dbReference type="GO" id="GO:0032259">
    <property type="term" value="P:methylation"/>
    <property type="evidence" value="ECO:0007669"/>
    <property type="project" value="UniProtKB-KW"/>
</dbReference>
<proteinExistence type="predicted"/>
<dbReference type="AlphaFoldDB" id="A0A524RM32"/>
<evidence type="ECO:0000313" key="2">
    <source>
        <dbReference type="Proteomes" id="UP000317990"/>
    </source>
</evidence>
<protein>
    <submittedName>
        <fullName evidence="1">SAM-dependent methyltransferase</fullName>
    </submittedName>
</protein>
<keyword evidence="1" id="KW-0489">Methyltransferase</keyword>